<feature type="compositionally biased region" description="Basic and acidic residues" evidence="2">
    <location>
        <begin position="584"/>
        <end position="609"/>
    </location>
</feature>
<feature type="region of interest" description="Disordered" evidence="2">
    <location>
        <begin position="704"/>
        <end position="732"/>
    </location>
</feature>
<feature type="compositionally biased region" description="Basic and acidic residues" evidence="2">
    <location>
        <begin position="523"/>
        <end position="532"/>
    </location>
</feature>
<evidence type="ECO:0000256" key="1">
    <source>
        <dbReference type="PROSITE-ProRule" id="PRU00047"/>
    </source>
</evidence>
<dbReference type="SUPFAM" id="SSF57756">
    <property type="entry name" value="Retrovirus zinc finger-like domains"/>
    <property type="match status" value="1"/>
</dbReference>
<reference evidence="4 5" key="1">
    <citation type="submission" date="2015-06" db="EMBL/GenBank/DDBJ databases">
        <title>Survival trade-offs in plant roots during colonization by closely related pathogenic and mutualistic fungi.</title>
        <authorList>
            <person name="Hacquard S."/>
            <person name="Kracher B."/>
            <person name="Hiruma K."/>
            <person name="Weinman A."/>
            <person name="Muench P."/>
            <person name="Garrido Oter R."/>
            <person name="Ver Loren van Themaat E."/>
            <person name="Dallerey J.-F."/>
            <person name="Damm U."/>
            <person name="Henrissat B."/>
            <person name="Lespinet O."/>
            <person name="Thon M."/>
            <person name="Kemen E."/>
            <person name="McHardy A.C."/>
            <person name="Schulze-Lefert P."/>
            <person name="O'Connell R.J."/>
        </authorList>
    </citation>
    <scope>NUCLEOTIDE SEQUENCE [LARGE SCALE GENOMIC DNA]</scope>
    <source>
        <strain evidence="4 5">0861</strain>
    </source>
</reference>
<dbReference type="EMBL" id="LFIV01000268">
    <property type="protein sequence ID" value="KZL64594.1"/>
    <property type="molecule type" value="Genomic_DNA"/>
</dbReference>
<feature type="region of interest" description="Disordered" evidence="2">
    <location>
        <begin position="460"/>
        <end position="689"/>
    </location>
</feature>
<keyword evidence="5" id="KW-1185">Reference proteome</keyword>
<dbReference type="PROSITE" id="PS50158">
    <property type="entry name" value="ZF_CCHC"/>
    <property type="match status" value="1"/>
</dbReference>
<gene>
    <name evidence="4" type="ORF">CT0861_12035</name>
</gene>
<evidence type="ECO:0000313" key="4">
    <source>
        <dbReference type="EMBL" id="KZL64594.1"/>
    </source>
</evidence>
<organism evidence="4 5">
    <name type="scientific">Colletotrichum tofieldiae</name>
    <dbReference type="NCBI Taxonomy" id="708197"/>
    <lineage>
        <taxon>Eukaryota</taxon>
        <taxon>Fungi</taxon>
        <taxon>Dikarya</taxon>
        <taxon>Ascomycota</taxon>
        <taxon>Pezizomycotina</taxon>
        <taxon>Sordariomycetes</taxon>
        <taxon>Hypocreomycetidae</taxon>
        <taxon>Glomerellales</taxon>
        <taxon>Glomerellaceae</taxon>
        <taxon>Colletotrichum</taxon>
        <taxon>Colletotrichum spaethianum species complex</taxon>
    </lineage>
</organism>
<dbReference type="GO" id="GO:0003676">
    <property type="term" value="F:nucleic acid binding"/>
    <property type="evidence" value="ECO:0007669"/>
    <property type="project" value="InterPro"/>
</dbReference>
<feature type="compositionally biased region" description="Low complexity" evidence="2">
    <location>
        <begin position="150"/>
        <end position="161"/>
    </location>
</feature>
<accession>A0A166MF06</accession>
<dbReference type="GO" id="GO:0008270">
    <property type="term" value="F:zinc ion binding"/>
    <property type="evidence" value="ECO:0007669"/>
    <property type="project" value="UniProtKB-KW"/>
</dbReference>
<feature type="region of interest" description="Disordered" evidence="2">
    <location>
        <begin position="387"/>
        <end position="406"/>
    </location>
</feature>
<sequence length="732" mass="79454">MADHAPGSGPATKEPGCINCGGIGHWAVACPEPVRAKPAGLSRRNTSNSHDHGRGVDHQHGGRRPGAVVTRYPAPPTGNPIVTRYGPPPGQPHAPPYPGPPQPYPSYPPPSAAYAPPPPGGYPGYPQYSPPPPPPPSAYPPPPGPPGPSGPYHYPAPSQYGGPPPGPPGPPPSSYQPPPPYPPSASYPLSYTPPSGYQPAPPPPPLPSSHYSAPYNPPSSGGYPPSTYGPPPPQPPYGAQPGPPLPPPSYAQPYGPPAPAYGPSPPLPAPPRNTPPGLPPIPPPQRNQLPRDRHGRHRQGHNNRPDRSRKNNKHGNSKRDASQPRPKSGGNKEKQGPARVEPEPKVLKTASIASATPESRHANTVSEEGVDDDEVDWKWEEEMIFMEADKAHQPDPIAKPLPGPEDYHENIMLPPAWNATCILSDFVTEENLGEFSRSIRETEHFASLQLDPAFWRGPVDSKAAKQQTEPRDNKPVTFKSIRLPGFPSLPPKPPTPENRDYRPVNSRKRTWEDSPYNSSRARSSQDGEWTDHRQKRHRGDSHSGHDTTSPLNQRTREDSRPIDRYRSHRLDRADSDPTEALLKSLDDSHDAGPSRRHDGEKFSSRHDSGYHSSRYARRQGSVNSFHEGRTPPLPGTTTPENNPRSRHASRSHSRSRHSHRRGSHSSHAESRPVSRQSVASFASHGTEGSELSALEAELLGIAPKSKAGKEGKHGDHGSKFRKRAPKVDSAYG</sequence>
<feature type="compositionally biased region" description="Pro residues" evidence="2">
    <location>
        <begin position="86"/>
        <end position="121"/>
    </location>
</feature>
<feature type="compositionally biased region" description="Basic and acidic residues" evidence="2">
    <location>
        <begin position="330"/>
        <end position="346"/>
    </location>
</feature>
<feature type="domain" description="CCHC-type" evidence="3">
    <location>
        <begin position="17"/>
        <end position="32"/>
    </location>
</feature>
<feature type="compositionally biased region" description="Low complexity" evidence="2">
    <location>
        <begin position="208"/>
        <end position="226"/>
    </location>
</feature>
<comment type="caution">
    <text evidence="4">The sequence shown here is derived from an EMBL/GenBank/DDBJ whole genome shotgun (WGS) entry which is preliminary data.</text>
</comment>
<feature type="compositionally biased region" description="Pro residues" evidence="2">
    <location>
        <begin position="487"/>
        <end position="496"/>
    </location>
</feature>
<dbReference type="AlphaFoldDB" id="A0A166MF06"/>
<dbReference type="SMART" id="SM00343">
    <property type="entry name" value="ZnF_C2HC"/>
    <property type="match status" value="1"/>
</dbReference>
<dbReference type="InterPro" id="IPR001878">
    <property type="entry name" value="Znf_CCHC"/>
</dbReference>
<feature type="compositionally biased region" description="Basic residues" evidence="2">
    <location>
        <begin position="644"/>
        <end position="664"/>
    </location>
</feature>
<proteinExistence type="predicted"/>
<keyword evidence="1" id="KW-0863">Zinc-finger</keyword>
<keyword evidence="1" id="KW-0479">Metal-binding</keyword>
<evidence type="ECO:0000256" key="2">
    <source>
        <dbReference type="SAM" id="MobiDB-lite"/>
    </source>
</evidence>
<dbReference type="STRING" id="708197.A0A166MF06"/>
<dbReference type="Proteomes" id="UP000076552">
    <property type="component" value="Unassembled WGS sequence"/>
</dbReference>
<protein>
    <submittedName>
        <fullName evidence="4">Zinc knuckle</fullName>
    </submittedName>
</protein>
<dbReference type="InterPro" id="IPR036875">
    <property type="entry name" value="Znf_CCHC_sf"/>
</dbReference>
<feature type="compositionally biased region" description="Pro residues" evidence="2">
    <location>
        <begin position="162"/>
        <end position="185"/>
    </location>
</feature>
<feature type="compositionally biased region" description="Pro residues" evidence="2">
    <location>
        <begin position="227"/>
        <end position="285"/>
    </location>
</feature>
<feature type="compositionally biased region" description="Basic and acidic residues" evidence="2">
    <location>
        <begin position="49"/>
        <end position="60"/>
    </location>
</feature>
<feature type="compositionally biased region" description="Low complexity" evidence="2">
    <location>
        <begin position="186"/>
        <end position="198"/>
    </location>
</feature>
<feature type="compositionally biased region" description="Polar residues" evidence="2">
    <location>
        <begin position="351"/>
        <end position="366"/>
    </location>
</feature>
<evidence type="ECO:0000313" key="5">
    <source>
        <dbReference type="Proteomes" id="UP000076552"/>
    </source>
</evidence>
<feature type="region of interest" description="Disordered" evidence="2">
    <location>
        <begin position="37"/>
        <end position="374"/>
    </location>
</feature>
<name>A0A166MF06_9PEZI</name>
<feature type="compositionally biased region" description="Basic and acidic residues" evidence="2">
    <location>
        <begin position="554"/>
        <end position="575"/>
    </location>
</feature>
<feature type="compositionally biased region" description="Pro residues" evidence="2">
    <location>
        <begin position="128"/>
        <end position="149"/>
    </location>
</feature>
<evidence type="ECO:0000259" key="3">
    <source>
        <dbReference type="PROSITE" id="PS50158"/>
    </source>
</evidence>
<keyword evidence="1" id="KW-0862">Zinc</keyword>
<feature type="compositionally biased region" description="Basic and acidic residues" evidence="2">
    <location>
        <begin position="707"/>
        <end position="718"/>
    </location>
</feature>